<sequence length="118" mass="14001">MTYGDQPYPNLMSAEELYSFLITGQRMEKLFRCSLNIYMLMRQCWHFDSNARPTFSEIIENLYKILQLSSITPNEEYLDLSIPMLETPPSSSDEESEAKTFLETSPLRYQYTYKFNYT</sequence>
<dbReference type="InterPro" id="IPR050122">
    <property type="entry name" value="RTK"/>
</dbReference>
<name>A0A1A9W986_9MUSC</name>
<evidence type="ECO:0000259" key="9">
    <source>
        <dbReference type="Pfam" id="PF07714"/>
    </source>
</evidence>
<organism evidence="10 11">
    <name type="scientific">Glossina brevipalpis</name>
    <dbReference type="NCBI Taxonomy" id="37001"/>
    <lineage>
        <taxon>Eukaryota</taxon>
        <taxon>Metazoa</taxon>
        <taxon>Ecdysozoa</taxon>
        <taxon>Arthropoda</taxon>
        <taxon>Hexapoda</taxon>
        <taxon>Insecta</taxon>
        <taxon>Pterygota</taxon>
        <taxon>Neoptera</taxon>
        <taxon>Endopterygota</taxon>
        <taxon>Diptera</taxon>
        <taxon>Brachycera</taxon>
        <taxon>Muscomorpha</taxon>
        <taxon>Hippoboscoidea</taxon>
        <taxon>Glossinidae</taxon>
        <taxon>Glossina</taxon>
    </lineage>
</organism>
<keyword evidence="4" id="KW-0547">Nucleotide-binding</keyword>
<dbReference type="GO" id="GO:0007169">
    <property type="term" value="P:cell surface receptor protein tyrosine kinase signaling pathway"/>
    <property type="evidence" value="ECO:0007669"/>
    <property type="project" value="TreeGrafter"/>
</dbReference>
<accession>A0A1A9W986</accession>
<evidence type="ECO:0000256" key="2">
    <source>
        <dbReference type="ARBA" id="ARBA00022692"/>
    </source>
</evidence>
<dbReference type="SUPFAM" id="SSF56112">
    <property type="entry name" value="Protein kinase-like (PK-like)"/>
    <property type="match status" value="1"/>
</dbReference>
<feature type="domain" description="Serine-threonine/tyrosine-protein kinase catalytic" evidence="9">
    <location>
        <begin position="1"/>
        <end position="62"/>
    </location>
</feature>
<dbReference type="InterPro" id="IPR001245">
    <property type="entry name" value="Ser-Thr/Tyr_kinase_cat_dom"/>
</dbReference>
<dbReference type="InterPro" id="IPR011009">
    <property type="entry name" value="Kinase-like_dom_sf"/>
</dbReference>
<dbReference type="PANTHER" id="PTHR24416:SF550">
    <property type="entry name" value="FIBROBLAST GROWTH FACTOR RECEPTOR HOMOLOG 1-RELATED"/>
    <property type="match status" value="1"/>
</dbReference>
<keyword evidence="11" id="KW-1185">Reference proteome</keyword>
<reference evidence="11" key="1">
    <citation type="submission" date="2014-03" db="EMBL/GenBank/DDBJ databases">
        <authorList>
            <person name="Aksoy S."/>
            <person name="Warren W."/>
            <person name="Wilson R.K."/>
        </authorList>
    </citation>
    <scope>NUCLEOTIDE SEQUENCE [LARGE SCALE GENOMIC DNA]</scope>
    <source>
        <strain evidence="11">IAEA</strain>
    </source>
</reference>
<keyword evidence="8" id="KW-0675">Receptor</keyword>
<evidence type="ECO:0000256" key="7">
    <source>
        <dbReference type="ARBA" id="ARBA00023136"/>
    </source>
</evidence>
<keyword evidence="6" id="KW-1133">Transmembrane helix</keyword>
<keyword evidence="5" id="KW-0067">ATP-binding</keyword>
<keyword evidence="2" id="KW-0812">Transmembrane</keyword>
<dbReference type="Gene3D" id="1.10.510.10">
    <property type="entry name" value="Transferase(Phosphotransferase) domain 1"/>
    <property type="match status" value="1"/>
</dbReference>
<dbReference type="Proteomes" id="UP000091820">
    <property type="component" value="Unassembled WGS sequence"/>
</dbReference>
<reference evidence="10" key="2">
    <citation type="submission" date="2020-05" db="UniProtKB">
        <authorList>
            <consortium name="EnsemblMetazoa"/>
        </authorList>
    </citation>
    <scope>IDENTIFICATION</scope>
    <source>
        <strain evidence="10">IAEA</strain>
    </source>
</reference>
<evidence type="ECO:0000256" key="4">
    <source>
        <dbReference type="ARBA" id="ARBA00022741"/>
    </source>
</evidence>
<evidence type="ECO:0000313" key="10">
    <source>
        <dbReference type="EnsemblMetazoa" id="GBRI010878-PA"/>
    </source>
</evidence>
<keyword evidence="3" id="KW-0732">Signal</keyword>
<protein>
    <recommendedName>
        <fullName evidence="9">Serine-threonine/tyrosine-protein kinase catalytic domain-containing protein</fullName>
    </recommendedName>
</protein>
<comment type="subcellular location">
    <subcellularLocation>
        <location evidence="1">Membrane</location>
    </subcellularLocation>
</comment>
<dbReference type="GO" id="GO:0005524">
    <property type="term" value="F:ATP binding"/>
    <property type="evidence" value="ECO:0007669"/>
    <property type="project" value="UniProtKB-KW"/>
</dbReference>
<dbReference type="VEuPathDB" id="VectorBase:GBRI010878"/>
<keyword evidence="7" id="KW-0472">Membrane</keyword>
<dbReference type="GO" id="GO:0043235">
    <property type="term" value="C:receptor complex"/>
    <property type="evidence" value="ECO:0007669"/>
    <property type="project" value="TreeGrafter"/>
</dbReference>
<dbReference type="GO" id="GO:0005886">
    <property type="term" value="C:plasma membrane"/>
    <property type="evidence" value="ECO:0007669"/>
    <property type="project" value="TreeGrafter"/>
</dbReference>
<dbReference type="Pfam" id="PF07714">
    <property type="entry name" value="PK_Tyr_Ser-Thr"/>
    <property type="match status" value="1"/>
</dbReference>
<dbReference type="PANTHER" id="PTHR24416">
    <property type="entry name" value="TYROSINE-PROTEIN KINASE RECEPTOR"/>
    <property type="match status" value="1"/>
</dbReference>
<dbReference type="GO" id="GO:0004714">
    <property type="term" value="F:transmembrane receptor protein tyrosine kinase activity"/>
    <property type="evidence" value="ECO:0007669"/>
    <property type="project" value="TreeGrafter"/>
</dbReference>
<dbReference type="STRING" id="37001.A0A1A9W986"/>
<evidence type="ECO:0000256" key="8">
    <source>
        <dbReference type="ARBA" id="ARBA00023170"/>
    </source>
</evidence>
<proteinExistence type="predicted"/>
<dbReference type="EnsemblMetazoa" id="GBRI010878-RA">
    <property type="protein sequence ID" value="GBRI010878-PA"/>
    <property type="gene ID" value="GBRI010878"/>
</dbReference>
<evidence type="ECO:0000256" key="1">
    <source>
        <dbReference type="ARBA" id="ARBA00004370"/>
    </source>
</evidence>
<evidence type="ECO:0000256" key="3">
    <source>
        <dbReference type="ARBA" id="ARBA00022729"/>
    </source>
</evidence>
<evidence type="ECO:0000313" key="11">
    <source>
        <dbReference type="Proteomes" id="UP000091820"/>
    </source>
</evidence>
<evidence type="ECO:0000256" key="5">
    <source>
        <dbReference type="ARBA" id="ARBA00022840"/>
    </source>
</evidence>
<dbReference type="AlphaFoldDB" id="A0A1A9W986"/>
<evidence type="ECO:0000256" key="6">
    <source>
        <dbReference type="ARBA" id="ARBA00022989"/>
    </source>
</evidence>